<protein>
    <recommendedName>
        <fullName evidence="5">CRISPR type III-B/RAMP module-associated protein Cmr5</fullName>
    </recommendedName>
</protein>
<name>A0A7C2V2R9_9AQUI</name>
<evidence type="ECO:0000256" key="4">
    <source>
        <dbReference type="ARBA" id="ARBA00023118"/>
    </source>
</evidence>
<dbReference type="EMBL" id="DSFP01000022">
    <property type="protein sequence ID" value="HEW45374.1"/>
    <property type="molecule type" value="Genomic_DNA"/>
</dbReference>
<evidence type="ECO:0000256" key="5">
    <source>
        <dbReference type="ARBA" id="ARBA00030001"/>
    </source>
</evidence>
<dbReference type="Pfam" id="PF09701">
    <property type="entry name" value="Cas_Cmr5"/>
    <property type="match status" value="1"/>
</dbReference>
<evidence type="ECO:0000256" key="2">
    <source>
        <dbReference type="ARBA" id="ARBA00006161"/>
    </source>
</evidence>
<evidence type="ECO:0000256" key="1">
    <source>
        <dbReference type="ARBA" id="ARBA00004496"/>
    </source>
</evidence>
<sequence>MKFKEDKKVKTLNQERGQFALNEVSKIKGEGGKAKKYKSYAKKLPAFITTNGLIATLAFLKSKSDAKDVYDSVVRWLKQQEYIESEENGLEELLKVDYHKLRLATMEALAFASWLKRIVEIEIEEDENE</sequence>
<dbReference type="Gene3D" id="1.10.520.30">
    <property type="entry name" value="AF1862-like domain"/>
    <property type="match status" value="1"/>
</dbReference>
<comment type="similarity">
    <text evidence="2">Belongs to the CRISPR system Cmr5 family.</text>
</comment>
<dbReference type="GO" id="GO:0051607">
    <property type="term" value="P:defense response to virus"/>
    <property type="evidence" value="ECO:0007669"/>
    <property type="project" value="UniProtKB-KW"/>
</dbReference>
<dbReference type="AlphaFoldDB" id="A0A7C2V2R9"/>
<gene>
    <name evidence="6" type="primary">cmr5</name>
    <name evidence="6" type="ORF">ENO47_01695</name>
</gene>
<dbReference type="GO" id="GO:0005737">
    <property type="term" value="C:cytoplasm"/>
    <property type="evidence" value="ECO:0007669"/>
    <property type="project" value="UniProtKB-SubCell"/>
</dbReference>
<dbReference type="InterPro" id="IPR010160">
    <property type="entry name" value="CRISPR-assoc_prot_Cmr5"/>
</dbReference>
<proteinExistence type="inferred from homology"/>
<evidence type="ECO:0000256" key="3">
    <source>
        <dbReference type="ARBA" id="ARBA00022490"/>
    </source>
</evidence>
<comment type="caution">
    <text evidence="6">The sequence shown here is derived from an EMBL/GenBank/DDBJ whole genome shotgun (WGS) entry which is preliminary data.</text>
</comment>
<evidence type="ECO:0000313" key="6">
    <source>
        <dbReference type="EMBL" id="HEW45374.1"/>
    </source>
</evidence>
<dbReference type="SUPFAM" id="SSF158568">
    <property type="entry name" value="AF1862-like"/>
    <property type="match status" value="1"/>
</dbReference>
<keyword evidence="4" id="KW-0051">Antiviral defense</keyword>
<reference evidence="6" key="1">
    <citation type="journal article" date="2020" name="mSystems">
        <title>Genome- and Community-Level Interaction Insights into Carbon Utilization and Element Cycling Functions of Hydrothermarchaeota in Hydrothermal Sediment.</title>
        <authorList>
            <person name="Zhou Z."/>
            <person name="Liu Y."/>
            <person name="Xu W."/>
            <person name="Pan J."/>
            <person name="Luo Z.H."/>
            <person name="Li M."/>
        </authorList>
    </citation>
    <scope>NUCLEOTIDE SEQUENCE [LARGE SCALE GENOMIC DNA]</scope>
    <source>
        <strain evidence="6">SpSt-132</strain>
    </source>
</reference>
<dbReference type="NCBIfam" id="TIGR01881">
    <property type="entry name" value="cas_Cmr5"/>
    <property type="match status" value="1"/>
</dbReference>
<dbReference type="InterPro" id="IPR023101">
    <property type="entry name" value="AF1862-like_dom_sf"/>
</dbReference>
<organism evidence="6">
    <name type="scientific">Hydrogenobacter sp</name>
    <dbReference type="NCBI Taxonomy" id="2152829"/>
    <lineage>
        <taxon>Bacteria</taxon>
        <taxon>Pseudomonadati</taxon>
        <taxon>Aquificota</taxon>
        <taxon>Aquificia</taxon>
        <taxon>Aquificales</taxon>
        <taxon>Aquificaceae</taxon>
        <taxon>Hydrogenobacter</taxon>
    </lineage>
</organism>
<accession>A0A7C2V2R9</accession>
<comment type="subcellular location">
    <subcellularLocation>
        <location evidence="1">Cytoplasm</location>
    </subcellularLocation>
</comment>
<keyword evidence="3" id="KW-0963">Cytoplasm</keyword>